<organism evidence="2 3">
    <name type="scientific">Pomacea canaliculata</name>
    <name type="common">Golden apple snail</name>
    <dbReference type="NCBI Taxonomy" id="400727"/>
    <lineage>
        <taxon>Eukaryota</taxon>
        <taxon>Metazoa</taxon>
        <taxon>Spiralia</taxon>
        <taxon>Lophotrochozoa</taxon>
        <taxon>Mollusca</taxon>
        <taxon>Gastropoda</taxon>
        <taxon>Caenogastropoda</taxon>
        <taxon>Architaenioglossa</taxon>
        <taxon>Ampullarioidea</taxon>
        <taxon>Ampullariidae</taxon>
        <taxon>Pomacea</taxon>
    </lineage>
</organism>
<feature type="compositionally biased region" description="Basic and acidic residues" evidence="1">
    <location>
        <begin position="49"/>
        <end position="78"/>
    </location>
</feature>
<dbReference type="EMBL" id="PZQS01000002">
    <property type="protein sequence ID" value="PVD35738.1"/>
    <property type="molecule type" value="Genomic_DNA"/>
</dbReference>
<gene>
    <name evidence="2" type="ORF">C0Q70_02701</name>
</gene>
<reference evidence="2 3" key="1">
    <citation type="submission" date="2018-04" db="EMBL/GenBank/DDBJ databases">
        <title>The genome of golden apple snail Pomacea canaliculata provides insight into stress tolerance and invasive adaptation.</title>
        <authorList>
            <person name="Liu C."/>
            <person name="Liu B."/>
            <person name="Ren Y."/>
            <person name="Zhang Y."/>
            <person name="Wang H."/>
            <person name="Li S."/>
            <person name="Jiang F."/>
            <person name="Yin L."/>
            <person name="Zhang G."/>
            <person name="Qian W."/>
            <person name="Fan W."/>
        </authorList>
    </citation>
    <scope>NUCLEOTIDE SEQUENCE [LARGE SCALE GENOMIC DNA]</scope>
    <source>
        <strain evidence="2">SZHN2017</strain>
        <tissue evidence="2">Muscle</tissue>
    </source>
</reference>
<sequence length="110" mass="13052">MFKNINSGGEGFDDENSQACVLATPIEEDKDRREKDRTERMGREKKKRERETEEKERKKDRREREIKEREREEKEIEEIEKKRREEPLVGVGDRIGLAILTADPPLAANR</sequence>
<dbReference type="AlphaFoldDB" id="A0A2T7PQP8"/>
<protein>
    <submittedName>
        <fullName evidence="2">Uncharacterized protein</fullName>
    </submittedName>
</protein>
<evidence type="ECO:0000256" key="1">
    <source>
        <dbReference type="SAM" id="MobiDB-lite"/>
    </source>
</evidence>
<comment type="caution">
    <text evidence="2">The sequence shown here is derived from an EMBL/GenBank/DDBJ whole genome shotgun (WGS) entry which is preliminary data.</text>
</comment>
<dbReference type="Proteomes" id="UP000245119">
    <property type="component" value="Linkage Group LG2"/>
</dbReference>
<accession>A0A2T7PQP8</accession>
<feature type="region of interest" description="Disordered" evidence="1">
    <location>
        <begin position="1"/>
        <end position="78"/>
    </location>
</feature>
<name>A0A2T7PQP8_POMCA</name>
<keyword evidence="3" id="KW-1185">Reference proteome</keyword>
<evidence type="ECO:0000313" key="3">
    <source>
        <dbReference type="Proteomes" id="UP000245119"/>
    </source>
</evidence>
<proteinExistence type="predicted"/>
<evidence type="ECO:0000313" key="2">
    <source>
        <dbReference type="EMBL" id="PVD35738.1"/>
    </source>
</evidence>
<feature type="compositionally biased region" description="Basic and acidic residues" evidence="1">
    <location>
        <begin position="27"/>
        <end position="42"/>
    </location>
</feature>